<dbReference type="InterPro" id="IPR025282">
    <property type="entry name" value="DUF4214"/>
</dbReference>
<dbReference type="InterPro" id="IPR011049">
    <property type="entry name" value="Serralysin-like_metalloprot_C"/>
</dbReference>
<evidence type="ECO:0000313" key="6">
    <source>
        <dbReference type="Proteomes" id="UP000078356"/>
    </source>
</evidence>
<dbReference type="Gene3D" id="2.150.10.10">
    <property type="entry name" value="Serralysin-like metalloprotease, C-terminal"/>
    <property type="match status" value="1"/>
</dbReference>
<evidence type="ECO:0000256" key="2">
    <source>
        <dbReference type="ARBA" id="ARBA00022525"/>
    </source>
</evidence>
<protein>
    <recommendedName>
        <fullName evidence="4">DUF4214 domain-containing protein</fullName>
    </recommendedName>
</protein>
<proteinExistence type="predicted"/>
<dbReference type="InterPro" id="IPR038255">
    <property type="entry name" value="PBS_linker_sf"/>
</dbReference>
<dbReference type="GO" id="GO:0005576">
    <property type="term" value="C:extracellular region"/>
    <property type="evidence" value="ECO:0007669"/>
    <property type="project" value="UniProtKB-SubCell"/>
</dbReference>
<dbReference type="SUPFAM" id="SSF51120">
    <property type="entry name" value="beta-Roll"/>
    <property type="match status" value="1"/>
</dbReference>
<comment type="caution">
    <text evidence="5">The sequence shown here is derived from an EMBL/GenBank/DDBJ whole genome shotgun (WGS) entry which is preliminary data.</text>
</comment>
<dbReference type="AlphaFoldDB" id="A0A178L5Q7"/>
<gene>
    <name evidence="5" type="ORF">A4V15_07530</name>
</gene>
<evidence type="ECO:0000313" key="5">
    <source>
        <dbReference type="EMBL" id="OAN24897.1"/>
    </source>
</evidence>
<dbReference type="InterPro" id="IPR001343">
    <property type="entry name" value="Hemolysn_Ca-bd"/>
</dbReference>
<dbReference type="Proteomes" id="UP000078356">
    <property type="component" value="Unassembled WGS sequence"/>
</dbReference>
<comment type="subcellular location">
    <subcellularLocation>
        <location evidence="1">Secreted</location>
    </subcellularLocation>
</comment>
<evidence type="ECO:0000259" key="4">
    <source>
        <dbReference type="Pfam" id="PF13946"/>
    </source>
</evidence>
<keyword evidence="2" id="KW-0964">Secreted</keyword>
<dbReference type="OrthoDB" id="6899401at2"/>
<evidence type="ECO:0000256" key="3">
    <source>
        <dbReference type="ARBA" id="ARBA00022837"/>
    </source>
</evidence>
<dbReference type="PANTHER" id="PTHR38340:SF1">
    <property type="entry name" value="S-LAYER PROTEIN"/>
    <property type="match status" value="1"/>
</dbReference>
<keyword evidence="3" id="KW-0106">Calcium</keyword>
<dbReference type="GO" id="GO:0005509">
    <property type="term" value="F:calcium ion binding"/>
    <property type="evidence" value="ECO:0007669"/>
    <property type="project" value="InterPro"/>
</dbReference>
<dbReference type="EMBL" id="LWCR01000056">
    <property type="protein sequence ID" value="OAN24897.1"/>
    <property type="molecule type" value="Genomic_DNA"/>
</dbReference>
<dbReference type="Pfam" id="PF00353">
    <property type="entry name" value="HemolysinCabind"/>
    <property type="match status" value="1"/>
</dbReference>
<dbReference type="Pfam" id="PF13946">
    <property type="entry name" value="DUF4214"/>
    <property type="match status" value="1"/>
</dbReference>
<organism evidence="5 6">
    <name type="scientific">Pseudomonas oryzihabitans</name>
    <dbReference type="NCBI Taxonomy" id="47885"/>
    <lineage>
        <taxon>Bacteria</taxon>
        <taxon>Pseudomonadati</taxon>
        <taxon>Pseudomonadota</taxon>
        <taxon>Gammaproteobacteria</taxon>
        <taxon>Pseudomonadales</taxon>
        <taxon>Pseudomonadaceae</taxon>
        <taxon>Pseudomonas</taxon>
    </lineage>
</organism>
<dbReference type="RefSeq" id="WP_064309155.1">
    <property type="nucleotide sequence ID" value="NZ_LWCR01000056.1"/>
</dbReference>
<name>A0A178L5Q7_9PSED</name>
<dbReference type="InterPro" id="IPR050557">
    <property type="entry name" value="RTX_toxin/Mannuronan_C5-epim"/>
</dbReference>
<dbReference type="PANTHER" id="PTHR38340">
    <property type="entry name" value="S-LAYER PROTEIN"/>
    <property type="match status" value="1"/>
</dbReference>
<evidence type="ECO:0000256" key="1">
    <source>
        <dbReference type="ARBA" id="ARBA00004613"/>
    </source>
</evidence>
<sequence length="383" mass="38491">MQYDQPVSAQSVQNSLTSTSLSSNTLAAISSVLGLNSSTSANAKVAVTNYDGSTVNTVHNSNGEAVAPQLVLLNNLGSSGSQVTLNIPNALANAHAFVFDTQATVTVTFGASAQTAQSAQVIKDAPVNTADFDRVIVGGTGGNTITVTDNVNTYIDGGAGNGTITLAGGSDTVVLHGGVNTIKTGAGNDTVYAGNGHDTVDGGAGFDVVVVNGKLADYGVKVGSDGTVTLSSTSSTAPGVVTAKDVTFFTDADGKNSLTVTSTETEASAIRLYEALLGREADQAGTHYWLDNVAANGGNVTAIANAFLGSSEYQSKMGGASDATFLQSLYQNMLGRSADAAGLAYWESALADGASRASVVVSIVGSTEAQNHDTGVLVIAGQV</sequence>
<accession>A0A178L5Q7</accession>
<dbReference type="Gene3D" id="1.10.3130.20">
    <property type="entry name" value="Phycobilisome linker domain"/>
    <property type="match status" value="1"/>
</dbReference>
<dbReference type="PRINTS" id="PR00313">
    <property type="entry name" value="CABNDNGRPT"/>
</dbReference>
<feature type="domain" description="DUF4214" evidence="4">
    <location>
        <begin position="304"/>
        <end position="372"/>
    </location>
</feature>
<reference evidence="5 6" key="1">
    <citation type="submission" date="2016-04" db="EMBL/GenBank/DDBJ databases">
        <title>Draft Genome Sequences of Staphylococcus capitis Strain H36, S. capitis Strain H65, S. cohnii Strain H62, S. hominis Strain H69, Mycobacterium iranicum Strain H39, Plantibacter sp. Strain H53, Pseudomonas oryzihabitans Strain H72, and Microbacterium sp. Strain H83, isolated from residential settings.</title>
        <authorList>
            <person name="Lymperopoulou D."/>
            <person name="Adams R.I."/>
            <person name="Lindow S."/>
            <person name="Coil D.A."/>
            <person name="Jospin G."/>
            <person name="Eisen J.A."/>
        </authorList>
    </citation>
    <scope>NUCLEOTIDE SEQUENCE [LARGE SCALE GENOMIC DNA]</scope>
    <source>
        <strain evidence="5 6">H72</strain>
    </source>
</reference>